<reference evidence="4 5" key="1">
    <citation type="submission" date="2019-09" db="EMBL/GenBank/DDBJ databases">
        <title>Phylogeny of genus Pseudoclavibacter and closely related genus.</title>
        <authorList>
            <person name="Li Y."/>
        </authorList>
    </citation>
    <scope>NUCLEOTIDE SEQUENCE [LARGE SCALE GENOMIC DNA]</scope>
    <source>
        <strain evidence="4 5">DSM 23821</strain>
    </source>
</reference>
<name>A0A7J5C484_9MICO</name>
<evidence type="ECO:0000313" key="4">
    <source>
        <dbReference type="EMBL" id="KAB1662589.1"/>
    </source>
</evidence>
<dbReference type="Gene3D" id="1.10.357.10">
    <property type="entry name" value="Tetracycline Repressor, domain 2"/>
    <property type="match status" value="1"/>
</dbReference>
<dbReference type="Proteomes" id="UP000467240">
    <property type="component" value="Unassembled WGS sequence"/>
</dbReference>
<dbReference type="SUPFAM" id="SSF46689">
    <property type="entry name" value="Homeodomain-like"/>
    <property type="match status" value="1"/>
</dbReference>
<feature type="domain" description="HTH tetR-type" evidence="3">
    <location>
        <begin position="2"/>
        <end position="62"/>
    </location>
</feature>
<dbReference type="PROSITE" id="PS50977">
    <property type="entry name" value="HTH_TETR_2"/>
    <property type="match status" value="1"/>
</dbReference>
<evidence type="ECO:0000256" key="1">
    <source>
        <dbReference type="ARBA" id="ARBA00023125"/>
    </source>
</evidence>
<organism evidence="4 5">
    <name type="scientific">Pseudoclavibacter chungangensis</name>
    <dbReference type="NCBI Taxonomy" id="587635"/>
    <lineage>
        <taxon>Bacteria</taxon>
        <taxon>Bacillati</taxon>
        <taxon>Actinomycetota</taxon>
        <taxon>Actinomycetes</taxon>
        <taxon>Micrococcales</taxon>
        <taxon>Microbacteriaceae</taxon>
        <taxon>Pseudoclavibacter</taxon>
    </lineage>
</organism>
<gene>
    <name evidence="4" type="ORF">F8O01_01200</name>
</gene>
<proteinExistence type="predicted"/>
<feature type="DNA-binding region" description="H-T-H motif" evidence="2">
    <location>
        <begin position="25"/>
        <end position="44"/>
    </location>
</feature>
<evidence type="ECO:0000259" key="3">
    <source>
        <dbReference type="PROSITE" id="PS50977"/>
    </source>
</evidence>
<dbReference type="InterPro" id="IPR009057">
    <property type="entry name" value="Homeodomain-like_sf"/>
</dbReference>
<evidence type="ECO:0000313" key="5">
    <source>
        <dbReference type="Proteomes" id="UP000467240"/>
    </source>
</evidence>
<dbReference type="OrthoDB" id="7506349at2"/>
<keyword evidence="5" id="KW-1185">Reference proteome</keyword>
<protein>
    <submittedName>
        <fullName evidence="4">TetR/AcrR family transcriptional regulator</fullName>
    </submittedName>
</protein>
<sequence length="192" mass="20139">MSERRTQVIGATLDVIADGGSRGLTHRAVDRRAGVPLGTTGNWFRTRNALVAAAVDELERRDLEAGRTLFEAGAPHDRAGLVRLVRAFLEGHLSGEGAVRARARYALMLERPDLVAPAHERLLATFAGLAGSIGVAVEPSAARRAADLVDGAILHRVTIRADAGDDELDALADAIVALLLGSPDDAPSASGR</sequence>
<dbReference type="InterPro" id="IPR001647">
    <property type="entry name" value="HTH_TetR"/>
</dbReference>
<keyword evidence="1 2" id="KW-0238">DNA-binding</keyword>
<dbReference type="GO" id="GO:0003677">
    <property type="term" value="F:DNA binding"/>
    <property type="evidence" value="ECO:0007669"/>
    <property type="project" value="UniProtKB-UniRule"/>
</dbReference>
<evidence type="ECO:0000256" key="2">
    <source>
        <dbReference type="PROSITE-ProRule" id="PRU00335"/>
    </source>
</evidence>
<dbReference type="EMBL" id="WBJZ01000001">
    <property type="protein sequence ID" value="KAB1662589.1"/>
    <property type="molecule type" value="Genomic_DNA"/>
</dbReference>
<dbReference type="AlphaFoldDB" id="A0A7J5C484"/>
<dbReference type="RefSeq" id="WP_158039022.1">
    <property type="nucleotide sequence ID" value="NZ_JACCFV010000001.1"/>
</dbReference>
<accession>A0A7J5C484</accession>
<comment type="caution">
    <text evidence="4">The sequence shown here is derived from an EMBL/GenBank/DDBJ whole genome shotgun (WGS) entry which is preliminary data.</text>
</comment>